<dbReference type="STRING" id="309807.SRU_0435"/>
<dbReference type="HOGENOM" id="CLU_043009_1_0_10"/>
<evidence type="ECO:0000256" key="2">
    <source>
        <dbReference type="SAM" id="SignalP"/>
    </source>
</evidence>
<name>Q2S5F1_SALRD</name>
<protein>
    <submittedName>
        <fullName evidence="3">Uncharacterized protein</fullName>
    </submittedName>
</protein>
<dbReference type="InterPro" id="IPR023614">
    <property type="entry name" value="Porin_dom_sf"/>
</dbReference>
<gene>
    <name evidence="3" type="ordered locus">SRU_0435</name>
</gene>
<dbReference type="EnsemblBacteria" id="ABC46185">
    <property type="protein sequence ID" value="ABC46185"/>
    <property type="gene ID" value="SRU_0435"/>
</dbReference>
<dbReference type="Gene3D" id="2.40.160.10">
    <property type="entry name" value="Porin"/>
    <property type="match status" value="1"/>
</dbReference>
<organism evidence="3 4">
    <name type="scientific">Salinibacter ruber (strain DSM 13855 / M31)</name>
    <dbReference type="NCBI Taxonomy" id="309807"/>
    <lineage>
        <taxon>Bacteria</taxon>
        <taxon>Pseudomonadati</taxon>
        <taxon>Rhodothermota</taxon>
        <taxon>Rhodothermia</taxon>
        <taxon>Rhodothermales</taxon>
        <taxon>Salinibacteraceae</taxon>
        <taxon>Salinibacter</taxon>
    </lineage>
</organism>
<feature type="region of interest" description="Disordered" evidence="1">
    <location>
        <begin position="349"/>
        <end position="374"/>
    </location>
</feature>
<dbReference type="EMBL" id="CP000159">
    <property type="protein sequence ID" value="ABC46185.1"/>
    <property type="molecule type" value="Genomic_DNA"/>
</dbReference>
<dbReference type="KEGG" id="sru:SRU_0435"/>
<keyword evidence="4" id="KW-1185">Reference proteome</keyword>
<dbReference type="Proteomes" id="UP000008674">
    <property type="component" value="Chromosome"/>
</dbReference>
<proteinExistence type="predicted"/>
<reference evidence="3 4" key="1">
    <citation type="journal article" date="2005" name="Proc. Natl. Acad. Sci. U.S.A.">
        <title>The genome of Salinibacter ruber: convergence and gene exchange among hyperhalophilic bacteria and archaea.</title>
        <authorList>
            <person name="Mongodin E.F."/>
            <person name="Nelson K.E."/>
            <person name="Daugherty S."/>
            <person name="Deboy R.T."/>
            <person name="Wister J."/>
            <person name="Khouri H."/>
            <person name="Weidman J."/>
            <person name="Walsh D.A."/>
            <person name="Papke R.T."/>
            <person name="Sanchez Perez G."/>
            <person name="Sharma A.K."/>
            <person name="Nesbo C.L."/>
            <person name="MacLeod D."/>
            <person name="Bapteste E."/>
            <person name="Doolittle W.F."/>
            <person name="Charlebois R.L."/>
            <person name="Legault B."/>
            <person name="Rodriguez-Valera F."/>
        </authorList>
    </citation>
    <scope>NUCLEOTIDE SEQUENCE [LARGE SCALE GENOMIC DNA]</scope>
    <source>
        <strain evidence="4">DSM 13855 / CECT 5946 / M31</strain>
    </source>
</reference>
<evidence type="ECO:0000256" key="1">
    <source>
        <dbReference type="SAM" id="MobiDB-lite"/>
    </source>
</evidence>
<dbReference type="PATRIC" id="fig|309807.25.peg.455"/>
<dbReference type="AlphaFoldDB" id="Q2S5F1"/>
<feature type="compositionally biased region" description="Polar residues" evidence="1">
    <location>
        <begin position="351"/>
        <end position="360"/>
    </location>
</feature>
<feature type="signal peptide" evidence="2">
    <location>
        <begin position="1"/>
        <end position="36"/>
    </location>
</feature>
<feature type="chain" id="PRO_5004215238" evidence="2">
    <location>
        <begin position="37"/>
        <end position="500"/>
    </location>
</feature>
<accession>Q2S5F1</accession>
<sequence>MTLSHNALRSHMNRYCTAVLALFLTAGLVLPGSALADDPEPADDSTNATSLVANAWESDNTTAAPQQDEPTLDVSINGSLRFNALFRSYGEQADKTLGDGGFTFDTFRIGANGSYGGLIFDSELAVYPESFGGVFLQKGWVGYEFSENRQIQVGVSQVPFGIQPYASSSWFFNSTYYVGLEDDYDAGIKAMFSPGNWDIQGGYYMNAEQTDFFAGSNFGRYSYDVVPVNSFPPFDTQGEANGTGDANDVTGVGGYEVVPGVDGEGNQIRSPIAEANQFNLKAAYSFDHGDLGFTKVGVSGQRGQLKNLSTGDTDWHAAYAVHFQGRYGGFGAKLEFAQQELNPPLTDQERTAFQSAQQTENQDDDGVPGPEGDISGVNYDADDFVVMGAYNFPQRVAAEHTVYSSSVSYRIPVSVGPVSQIKPYYDFSLVTNKNVDSWNDNATHDIGFLTTAGPLFVYTDLNISKGHPFNHPGANFASVMAEQNDNEWRTAFNVNIGIYF</sequence>
<evidence type="ECO:0000313" key="3">
    <source>
        <dbReference type="EMBL" id="ABC46185.1"/>
    </source>
</evidence>
<evidence type="ECO:0000313" key="4">
    <source>
        <dbReference type="Proteomes" id="UP000008674"/>
    </source>
</evidence>
<dbReference type="eggNOG" id="COG3746">
    <property type="taxonomic scope" value="Bacteria"/>
</dbReference>
<dbReference type="OrthoDB" id="625456at2"/>
<keyword evidence="2" id="KW-0732">Signal</keyword>